<dbReference type="InterPro" id="IPR002469">
    <property type="entry name" value="Peptidase_S9B_N"/>
</dbReference>
<dbReference type="GO" id="GO:0004177">
    <property type="term" value="F:aminopeptidase activity"/>
    <property type="evidence" value="ECO:0007669"/>
    <property type="project" value="UniProtKB-KW"/>
</dbReference>
<feature type="domain" description="Peptidase S9 prolyl oligopeptidase catalytic" evidence="14">
    <location>
        <begin position="658"/>
        <end position="856"/>
    </location>
</feature>
<dbReference type="Gene3D" id="2.140.10.30">
    <property type="entry name" value="Dipeptidylpeptidase IV, N-terminal domain"/>
    <property type="match status" value="1"/>
</dbReference>
<accession>A0A6F9DB66</accession>
<dbReference type="GO" id="GO:0008236">
    <property type="term" value="F:serine-type peptidase activity"/>
    <property type="evidence" value="ECO:0007669"/>
    <property type="project" value="UniProtKB-KW"/>
</dbReference>
<reference evidence="16" key="1">
    <citation type="submission" date="2020-04" db="EMBL/GenBank/DDBJ databases">
        <authorList>
            <person name="Neveu A P."/>
        </authorList>
    </citation>
    <scope>NUCLEOTIDE SEQUENCE</scope>
    <source>
        <tissue evidence="16">Whole embryo</tissue>
    </source>
</reference>
<keyword evidence="4 13" id="KW-0812">Transmembrane</keyword>
<dbReference type="GO" id="GO:0012505">
    <property type="term" value="C:endomembrane system"/>
    <property type="evidence" value="ECO:0007669"/>
    <property type="project" value="UniProtKB-SubCell"/>
</dbReference>
<feature type="transmembrane region" description="Helical" evidence="13">
    <location>
        <begin position="76"/>
        <end position="96"/>
    </location>
</feature>
<proteinExistence type="evidence at transcript level"/>
<evidence type="ECO:0000256" key="5">
    <source>
        <dbReference type="ARBA" id="ARBA00022801"/>
    </source>
</evidence>
<dbReference type="Pfam" id="PF00326">
    <property type="entry name" value="Peptidase_S9"/>
    <property type="match status" value="1"/>
</dbReference>
<keyword evidence="9 13" id="KW-0472">Membrane</keyword>
<comment type="subcellular location">
    <subcellularLocation>
        <location evidence="11">Endomembrane system</location>
        <topology evidence="11">Single-pass membrane protein</topology>
    </subcellularLocation>
    <subcellularLocation>
        <location evidence="1">Membrane</location>
        <topology evidence="1">Single-pass type II membrane protein</topology>
    </subcellularLocation>
</comment>
<keyword evidence="5" id="KW-0378">Hydrolase</keyword>
<protein>
    <submittedName>
        <fullName evidence="16">Inactive dipeptidyl peptidase 10</fullName>
    </submittedName>
</protein>
<evidence type="ECO:0000256" key="13">
    <source>
        <dbReference type="SAM" id="Phobius"/>
    </source>
</evidence>
<keyword evidence="10" id="KW-0325">Glycoprotein</keyword>
<keyword evidence="8 13" id="KW-1133">Transmembrane helix</keyword>
<evidence type="ECO:0000256" key="1">
    <source>
        <dbReference type="ARBA" id="ARBA00004606"/>
    </source>
</evidence>
<dbReference type="Gene3D" id="3.40.50.1820">
    <property type="entry name" value="alpha/beta hydrolase"/>
    <property type="match status" value="1"/>
</dbReference>
<dbReference type="InterPro" id="IPR050278">
    <property type="entry name" value="Serine_Prot_S9B/DPPIV"/>
</dbReference>
<evidence type="ECO:0000256" key="9">
    <source>
        <dbReference type="ARBA" id="ARBA00023136"/>
    </source>
</evidence>
<keyword evidence="2" id="KW-0031">Aminopeptidase</keyword>
<organism evidence="16">
    <name type="scientific">Phallusia mammillata</name>
    <dbReference type="NCBI Taxonomy" id="59560"/>
    <lineage>
        <taxon>Eukaryota</taxon>
        <taxon>Metazoa</taxon>
        <taxon>Chordata</taxon>
        <taxon>Tunicata</taxon>
        <taxon>Ascidiacea</taxon>
        <taxon>Phlebobranchia</taxon>
        <taxon>Ascidiidae</taxon>
        <taxon>Phallusia</taxon>
    </lineage>
</organism>
<dbReference type="SUPFAM" id="SSF53474">
    <property type="entry name" value="alpha/beta-Hydrolases"/>
    <property type="match status" value="1"/>
</dbReference>
<dbReference type="AlphaFoldDB" id="A0A6F9DB66"/>
<dbReference type="InterPro" id="IPR029058">
    <property type="entry name" value="AB_hydrolase_fold"/>
</dbReference>
<keyword evidence="6" id="KW-0720">Serine protease</keyword>
<evidence type="ECO:0000256" key="2">
    <source>
        <dbReference type="ARBA" id="ARBA00022438"/>
    </source>
</evidence>
<dbReference type="EMBL" id="LR784639">
    <property type="protein sequence ID" value="CAB3239852.1"/>
    <property type="molecule type" value="mRNA"/>
</dbReference>
<evidence type="ECO:0000256" key="4">
    <source>
        <dbReference type="ARBA" id="ARBA00022692"/>
    </source>
</evidence>
<evidence type="ECO:0000259" key="15">
    <source>
        <dbReference type="Pfam" id="PF00930"/>
    </source>
</evidence>
<dbReference type="GO" id="GO:0006508">
    <property type="term" value="P:proteolysis"/>
    <property type="evidence" value="ECO:0007669"/>
    <property type="project" value="UniProtKB-KW"/>
</dbReference>
<sequence>MLVATRPHVYTACTPILPRRASHIDAHCRTAAKNQTGTRKLNKVEDEKENQSSAVLESDEELVGNNPEQRNWKGMAIALVVILMVCGFVVVAVVLLSTDETVTIIPSAEVDDIIDKPWNNALVSDTQWVNDKLTWRDKNGIVWLLSGPNGAQERLIPERTMADYDINGFQASANLRYALLSFEKKPIYSHSFNASYFIYDLKLKARHTQLIHHNTDDVFQFAGFGPNGTQMIYILNGDIYYKSEVTSTHNAQRLTKDGKPGLVSNGLADWLYEEEILKTNIAHWWSPNGRFLAFARFDDTGVAREQVSTYVKGNSPLVYAETDGYPYPKAGYDNPTVTMFVYDLKMKNKVQLIRPLIERERLEMLHAVTWTLDSEALLITWSNRTQSVSVTQQCYPTMQTCVDDILQVKKSSATPGGWIPYMNSPYLLSTDPGVFFYVTQAGYGTKGNFRHVAMINYTDKPPYKKFLTDGHWEVTKLLHYDATRRVVYYVSTERRERERHVYSVSVDSSIRKCLTCEGDDVDPCSATNENDVMVTSQPCRYHDAEFGSSSSWFLLHCLGPMMPYSSIASIITDRSSDPSNDRIEPHRLPATESSFNQTKNFTSWYRCGTIKSNGNKINFKYLLPLDHLVAKRPVIFHVGDLNSQNTDFRFRLGFAEYVTMEDSIISVLVDGRGSGNRGDKLLQEVANQPGVLEVEDIHNVLKYLEDKWKVLASTVGIIGTGYGGYVSLLALSDTQRTFECGVAISPIVDWKLYSSVKAEAMFGLPDVNPVGYERSNLIGSPSFLPNSKQLLAFHGTKDRRIKWQHSLLLDYLAVERDLPVGAVSTIFYPDQDHRLSDKRAAKHMYITARLFLRNCLYDKLNIVLPPPRLRTD</sequence>
<evidence type="ECO:0000256" key="8">
    <source>
        <dbReference type="ARBA" id="ARBA00022989"/>
    </source>
</evidence>
<evidence type="ECO:0000256" key="6">
    <source>
        <dbReference type="ARBA" id="ARBA00022825"/>
    </source>
</evidence>
<dbReference type="Pfam" id="PF00930">
    <property type="entry name" value="DPPIV_N"/>
    <property type="match status" value="1"/>
</dbReference>
<evidence type="ECO:0000256" key="10">
    <source>
        <dbReference type="ARBA" id="ARBA00023180"/>
    </source>
</evidence>
<dbReference type="PANTHER" id="PTHR11731:SF200">
    <property type="entry name" value="DIPEPTIDYL PEPTIDASE 10, ISOFORM B"/>
    <property type="match status" value="1"/>
</dbReference>
<keyword evidence="7" id="KW-0735">Signal-anchor</keyword>
<dbReference type="PANTHER" id="PTHR11731">
    <property type="entry name" value="PROTEASE FAMILY S9B,C DIPEPTIDYL-PEPTIDASE IV-RELATED"/>
    <property type="match status" value="1"/>
</dbReference>
<evidence type="ECO:0000256" key="11">
    <source>
        <dbReference type="ARBA" id="ARBA00037847"/>
    </source>
</evidence>
<name>A0A6F9DB66_9ASCI</name>
<evidence type="ECO:0000313" key="16">
    <source>
        <dbReference type="EMBL" id="CAB3239852.1"/>
    </source>
</evidence>
<evidence type="ECO:0000259" key="14">
    <source>
        <dbReference type="Pfam" id="PF00326"/>
    </source>
</evidence>
<dbReference type="GO" id="GO:0005886">
    <property type="term" value="C:plasma membrane"/>
    <property type="evidence" value="ECO:0007669"/>
    <property type="project" value="TreeGrafter"/>
</dbReference>
<dbReference type="SUPFAM" id="SSF82171">
    <property type="entry name" value="DPP6 N-terminal domain-like"/>
    <property type="match status" value="1"/>
</dbReference>
<keyword evidence="3" id="KW-0645">Protease</keyword>
<feature type="region of interest" description="Disordered" evidence="12">
    <location>
        <begin position="36"/>
        <end position="62"/>
    </location>
</feature>
<evidence type="ECO:0000256" key="3">
    <source>
        <dbReference type="ARBA" id="ARBA00022670"/>
    </source>
</evidence>
<gene>
    <name evidence="16" type="primary">Dpp10</name>
</gene>
<feature type="domain" description="Dipeptidylpeptidase IV N-terminal" evidence="15">
    <location>
        <begin position="172"/>
        <end position="564"/>
    </location>
</feature>
<evidence type="ECO:0000256" key="7">
    <source>
        <dbReference type="ARBA" id="ARBA00022968"/>
    </source>
</evidence>
<dbReference type="InterPro" id="IPR001375">
    <property type="entry name" value="Peptidase_S9_cat"/>
</dbReference>
<evidence type="ECO:0000256" key="12">
    <source>
        <dbReference type="SAM" id="MobiDB-lite"/>
    </source>
</evidence>